<name>A0A0C3LMR9_9AGAM</name>
<protein>
    <submittedName>
        <fullName evidence="2">Uncharacterized protein</fullName>
    </submittedName>
</protein>
<proteinExistence type="predicted"/>
<reference evidence="3" key="2">
    <citation type="submission" date="2015-01" db="EMBL/GenBank/DDBJ databases">
        <title>Evolutionary Origins and Diversification of the Mycorrhizal Mutualists.</title>
        <authorList>
            <consortium name="DOE Joint Genome Institute"/>
            <consortium name="Mycorrhizal Genomics Consortium"/>
            <person name="Kohler A."/>
            <person name="Kuo A."/>
            <person name="Nagy L.G."/>
            <person name="Floudas D."/>
            <person name="Copeland A."/>
            <person name="Barry K.W."/>
            <person name="Cichocki N."/>
            <person name="Veneault-Fourrey C."/>
            <person name="LaButti K."/>
            <person name="Lindquist E.A."/>
            <person name="Lipzen A."/>
            <person name="Lundell T."/>
            <person name="Morin E."/>
            <person name="Murat C."/>
            <person name="Riley R."/>
            <person name="Ohm R."/>
            <person name="Sun H."/>
            <person name="Tunlid A."/>
            <person name="Henrissat B."/>
            <person name="Grigoriev I.V."/>
            <person name="Hibbett D.S."/>
            <person name="Martin F."/>
        </authorList>
    </citation>
    <scope>NUCLEOTIDE SEQUENCE [LARGE SCALE GENOMIC DNA]</scope>
    <source>
        <strain evidence="3">MUT 4182</strain>
    </source>
</reference>
<evidence type="ECO:0000256" key="1">
    <source>
        <dbReference type="SAM" id="MobiDB-lite"/>
    </source>
</evidence>
<organism evidence="2 3">
    <name type="scientific">Tulasnella calospora MUT 4182</name>
    <dbReference type="NCBI Taxonomy" id="1051891"/>
    <lineage>
        <taxon>Eukaryota</taxon>
        <taxon>Fungi</taxon>
        <taxon>Dikarya</taxon>
        <taxon>Basidiomycota</taxon>
        <taxon>Agaricomycotina</taxon>
        <taxon>Agaricomycetes</taxon>
        <taxon>Cantharellales</taxon>
        <taxon>Tulasnellaceae</taxon>
        <taxon>Tulasnella</taxon>
    </lineage>
</organism>
<dbReference type="EMBL" id="KN823104">
    <property type="protein sequence ID" value="KIO22647.1"/>
    <property type="molecule type" value="Genomic_DNA"/>
</dbReference>
<dbReference type="HOGENOM" id="CLU_2265687_0_0_1"/>
<dbReference type="AlphaFoldDB" id="A0A0C3LMR9"/>
<evidence type="ECO:0000313" key="3">
    <source>
        <dbReference type="Proteomes" id="UP000054248"/>
    </source>
</evidence>
<feature type="compositionally biased region" description="Pro residues" evidence="1">
    <location>
        <begin position="49"/>
        <end position="60"/>
    </location>
</feature>
<evidence type="ECO:0000313" key="2">
    <source>
        <dbReference type="EMBL" id="KIO22647.1"/>
    </source>
</evidence>
<feature type="region of interest" description="Disordered" evidence="1">
    <location>
        <begin position="48"/>
        <end position="103"/>
    </location>
</feature>
<sequence length="103" mass="11358">MDPFSCSDFGRSHSNQLLSGAGLCPNYPCSHVTSQLIPAFFAATIHSQNPPPSCRWPPQPSTHARSRISVDPQSKSPSPSPTPNLLRGLRERSVRDKRKRPKP</sequence>
<gene>
    <name evidence="2" type="ORF">M407DRAFT_116561</name>
</gene>
<accession>A0A0C3LMR9</accession>
<dbReference type="Proteomes" id="UP000054248">
    <property type="component" value="Unassembled WGS sequence"/>
</dbReference>
<reference evidence="2 3" key="1">
    <citation type="submission" date="2014-04" db="EMBL/GenBank/DDBJ databases">
        <authorList>
            <consortium name="DOE Joint Genome Institute"/>
            <person name="Kuo A."/>
            <person name="Girlanda M."/>
            <person name="Perotto S."/>
            <person name="Kohler A."/>
            <person name="Nagy L.G."/>
            <person name="Floudas D."/>
            <person name="Copeland A."/>
            <person name="Barry K.W."/>
            <person name="Cichocki N."/>
            <person name="Veneault-Fourrey C."/>
            <person name="LaButti K."/>
            <person name="Lindquist E.A."/>
            <person name="Lipzen A."/>
            <person name="Lundell T."/>
            <person name="Morin E."/>
            <person name="Murat C."/>
            <person name="Sun H."/>
            <person name="Tunlid A."/>
            <person name="Henrissat B."/>
            <person name="Grigoriev I.V."/>
            <person name="Hibbett D.S."/>
            <person name="Martin F."/>
            <person name="Nordberg H.P."/>
            <person name="Cantor M.N."/>
            <person name="Hua S.X."/>
        </authorList>
    </citation>
    <scope>NUCLEOTIDE SEQUENCE [LARGE SCALE GENOMIC DNA]</scope>
    <source>
        <strain evidence="2 3">MUT 4182</strain>
    </source>
</reference>
<keyword evidence="3" id="KW-1185">Reference proteome</keyword>